<dbReference type="Proteomes" id="UP000256661">
    <property type="component" value="Unassembled WGS sequence"/>
</dbReference>
<evidence type="ECO:0000313" key="3">
    <source>
        <dbReference type="Proteomes" id="UP000256661"/>
    </source>
</evidence>
<protein>
    <submittedName>
        <fullName evidence="2">Anti-anti-sigma factor</fullName>
    </submittedName>
</protein>
<dbReference type="PROSITE" id="PS50801">
    <property type="entry name" value="STAS"/>
    <property type="match status" value="1"/>
</dbReference>
<organism evidence="2 3">
    <name type="scientific">Thermomonospora umbrina</name>
    <dbReference type="NCBI Taxonomy" id="111806"/>
    <lineage>
        <taxon>Bacteria</taxon>
        <taxon>Bacillati</taxon>
        <taxon>Actinomycetota</taxon>
        <taxon>Actinomycetes</taxon>
        <taxon>Streptosporangiales</taxon>
        <taxon>Thermomonosporaceae</taxon>
        <taxon>Thermomonospora</taxon>
    </lineage>
</organism>
<dbReference type="InterPro" id="IPR036513">
    <property type="entry name" value="STAS_dom_sf"/>
</dbReference>
<name>A0A3D9SGV0_9ACTN</name>
<evidence type="ECO:0000313" key="2">
    <source>
        <dbReference type="EMBL" id="REE95138.1"/>
    </source>
</evidence>
<comment type="caution">
    <text evidence="2">The sequence shown here is derived from an EMBL/GenBank/DDBJ whole genome shotgun (WGS) entry which is preliminary data.</text>
</comment>
<feature type="domain" description="STAS" evidence="1">
    <location>
        <begin position="37"/>
        <end position="126"/>
    </location>
</feature>
<evidence type="ECO:0000259" key="1">
    <source>
        <dbReference type="PROSITE" id="PS50801"/>
    </source>
</evidence>
<dbReference type="EMBL" id="QTTT01000001">
    <property type="protein sequence ID" value="REE95138.1"/>
    <property type="molecule type" value="Genomic_DNA"/>
</dbReference>
<dbReference type="InterPro" id="IPR002645">
    <property type="entry name" value="STAS_dom"/>
</dbReference>
<reference evidence="2 3" key="1">
    <citation type="submission" date="2018-08" db="EMBL/GenBank/DDBJ databases">
        <title>Sequencing the genomes of 1000 actinobacteria strains.</title>
        <authorList>
            <person name="Klenk H.-P."/>
        </authorList>
    </citation>
    <scope>NUCLEOTIDE SEQUENCE [LARGE SCALE GENOMIC DNA]</scope>
    <source>
        <strain evidence="2 3">DSM 43927</strain>
    </source>
</reference>
<gene>
    <name evidence="2" type="ORF">DFJ69_0519</name>
</gene>
<dbReference type="SUPFAM" id="SSF52091">
    <property type="entry name" value="SpoIIaa-like"/>
    <property type="match status" value="1"/>
</dbReference>
<keyword evidence="3" id="KW-1185">Reference proteome</keyword>
<dbReference type="InterPro" id="IPR058548">
    <property type="entry name" value="MlaB-like_STAS"/>
</dbReference>
<proteinExistence type="predicted"/>
<dbReference type="CDD" id="cd07043">
    <property type="entry name" value="STAS_anti-anti-sigma_factors"/>
    <property type="match status" value="1"/>
</dbReference>
<sequence length="126" mass="12912">MGRGGPRALCSGAEVSEQSGLDDGALRIVRTARPPGLSLAGEIDDVTYPALVAALEGLAGECASGDLHLDLSRVGFCDVAGLRAMVGLAERLGDGRRVVLHAPAAPLRTVLRVVGWDDARGLVVDG</sequence>
<dbReference type="Pfam" id="PF13466">
    <property type="entry name" value="STAS_2"/>
    <property type="match status" value="1"/>
</dbReference>
<accession>A0A3D9SGV0</accession>
<dbReference type="AlphaFoldDB" id="A0A3D9SGV0"/>
<dbReference type="Gene3D" id="3.30.750.24">
    <property type="entry name" value="STAS domain"/>
    <property type="match status" value="1"/>
</dbReference>